<dbReference type="PANTHER" id="PTHR13355:SF11">
    <property type="entry name" value="GLUCOSAMINE 6-PHOSPHATE N-ACETYLTRANSFERASE"/>
    <property type="match status" value="1"/>
</dbReference>
<comment type="catalytic activity">
    <reaction evidence="8">
        <text>D-glucosamine 6-phosphate + acetyl-CoA = N-acetyl-D-glucosamine 6-phosphate + CoA + H(+)</text>
        <dbReference type="Rhea" id="RHEA:10292"/>
        <dbReference type="ChEBI" id="CHEBI:15378"/>
        <dbReference type="ChEBI" id="CHEBI:57287"/>
        <dbReference type="ChEBI" id="CHEBI:57288"/>
        <dbReference type="ChEBI" id="CHEBI:57513"/>
        <dbReference type="ChEBI" id="CHEBI:58725"/>
        <dbReference type="EC" id="2.3.1.4"/>
    </reaction>
</comment>
<dbReference type="PROSITE" id="PS51186">
    <property type="entry name" value="GNAT"/>
    <property type="match status" value="1"/>
</dbReference>
<dbReference type="FunFam" id="3.40.630.30:FF:000105">
    <property type="entry name" value="Glucosamine 6-phosphate N-acetyltransferase"/>
    <property type="match status" value="1"/>
</dbReference>
<evidence type="ECO:0000259" key="9">
    <source>
        <dbReference type="PROSITE" id="PS51186"/>
    </source>
</evidence>
<dbReference type="InterPro" id="IPR000182">
    <property type="entry name" value="GNAT_dom"/>
</dbReference>
<dbReference type="InterPro" id="IPR016181">
    <property type="entry name" value="Acyl_CoA_acyltransferase"/>
</dbReference>
<evidence type="ECO:0000256" key="8">
    <source>
        <dbReference type="ARBA" id="ARBA00048964"/>
    </source>
</evidence>
<keyword evidence="11" id="KW-1185">Reference proteome</keyword>
<dbReference type="KEGG" id="peh:Spb1_05350"/>
<proteinExistence type="inferred from homology"/>
<evidence type="ECO:0000256" key="2">
    <source>
        <dbReference type="ARBA" id="ARBA00006048"/>
    </source>
</evidence>
<dbReference type="EC" id="2.3.1.4" evidence="3"/>
<dbReference type="PANTHER" id="PTHR13355">
    <property type="entry name" value="GLUCOSAMINE 6-PHOSPHATE N-ACETYLTRANSFERASE"/>
    <property type="match status" value="1"/>
</dbReference>
<keyword evidence="5" id="KW-0012">Acyltransferase</keyword>
<organism evidence="10 11">
    <name type="scientific">Planctopirus ephydatiae</name>
    <dbReference type="NCBI Taxonomy" id="2528019"/>
    <lineage>
        <taxon>Bacteria</taxon>
        <taxon>Pseudomonadati</taxon>
        <taxon>Planctomycetota</taxon>
        <taxon>Planctomycetia</taxon>
        <taxon>Planctomycetales</taxon>
        <taxon>Planctomycetaceae</taxon>
        <taxon>Planctopirus</taxon>
    </lineage>
</organism>
<dbReference type="SUPFAM" id="SSF55729">
    <property type="entry name" value="Acyl-CoA N-acyltransferases (Nat)"/>
    <property type="match status" value="1"/>
</dbReference>
<keyword evidence="4 10" id="KW-0808">Transferase</keyword>
<feature type="domain" description="N-acetyltransferase" evidence="9">
    <location>
        <begin position="29"/>
        <end position="173"/>
    </location>
</feature>
<accession>A0A518GJD8</accession>
<evidence type="ECO:0000256" key="5">
    <source>
        <dbReference type="ARBA" id="ARBA00023315"/>
    </source>
</evidence>
<comment type="similarity">
    <text evidence="2">Belongs to the acetyltransferase family. GNA1 subfamily.</text>
</comment>
<dbReference type="EMBL" id="CP036299">
    <property type="protein sequence ID" value="QDV28670.1"/>
    <property type="molecule type" value="Genomic_DNA"/>
</dbReference>
<protein>
    <recommendedName>
        <fullName evidence="3">glucosamine-phosphate N-acetyltransferase</fullName>
        <ecNumber evidence="3">2.3.1.4</ecNumber>
    </recommendedName>
    <alternativeName>
        <fullName evidence="6">Phosphoglucosamine acetylase</fullName>
    </alternativeName>
    <alternativeName>
        <fullName evidence="7">Phosphoglucosamine transacetylase</fullName>
    </alternativeName>
</protein>
<reference evidence="10 11" key="1">
    <citation type="submission" date="2019-02" db="EMBL/GenBank/DDBJ databases">
        <title>Deep-cultivation of Planctomycetes and their phenomic and genomic characterization uncovers novel biology.</title>
        <authorList>
            <person name="Wiegand S."/>
            <person name="Jogler M."/>
            <person name="Boedeker C."/>
            <person name="Pinto D."/>
            <person name="Vollmers J."/>
            <person name="Rivas-Marin E."/>
            <person name="Kohn T."/>
            <person name="Peeters S.H."/>
            <person name="Heuer A."/>
            <person name="Rast P."/>
            <person name="Oberbeckmann S."/>
            <person name="Bunk B."/>
            <person name="Jeske O."/>
            <person name="Meyerdierks A."/>
            <person name="Storesund J.E."/>
            <person name="Kallscheuer N."/>
            <person name="Luecker S."/>
            <person name="Lage O.M."/>
            <person name="Pohl T."/>
            <person name="Merkel B.J."/>
            <person name="Hornburger P."/>
            <person name="Mueller R.-W."/>
            <person name="Bruemmer F."/>
            <person name="Labrenz M."/>
            <person name="Spormann A.M."/>
            <person name="Op den Camp H."/>
            <person name="Overmann J."/>
            <person name="Amann R."/>
            <person name="Jetten M.S.M."/>
            <person name="Mascher T."/>
            <person name="Medema M.H."/>
            <person name="Devos D.P."/>
            <person name="Kaster A.-K."/>
            <person name="Ovreas L."/>
            <person name="Rohde M."/>
            <person name="Galperin M.Y."/>
            <person name="Jogler C."/>
        </authorList>
    </citation>
    <scope>NUCLEOTIDE SEQUENCE [LARGE SCALE GENOMIC DNA]</scope>
    <source>
        <strain evidence="10 11">Spb1</strain>
    </source>
</reference>
<evidence type="ECO:0000256" key="6">
    <source>
        <dbReference type="ARBA" id="ARBA00030011"/>
    </source>
</evidence>
<comment type="pathway">
    <text evidence="1">Nucleotide-sugar biosynthesis; UDP-N-acetyl-alpha-D-glucosamine biosynthesis; N-acetyl-alpha-D-glucosamine 1-phosphate from alpha-D-glucosamine 6-phosphate (route I): step 1/2.</text>
</comment>
<dbReference type="Gene3D" id="3.40.630.30">
    <property type="match status" value="1"/>
</dbReference>
<dbReference type="RefSeq" id="WP_246128331.1">
    <property type="nucleotide sequence ID" value="NZ_CP036299.1"/>
</dbReference>
<dbReference type="AlphaFoldDB" id="A0A518GJD8"/>
<dbReference type="CDD" id="cd04301">
    <property type="entry name" value="NAT_SF"/>
    <property type="match status" value="1"/>
</dbReference>
<dbReference type="Pfam" id="PF00583">
    <property type="entry name" value="Acetyltransf_1"/>
    <property type="match status" value="1"/>
</dbReference>
<gene>
    <name evidence="10" type="ORF">Spb1_05350</name>
</gene>
<evidence type="ECO:0000313" key="10">
    <source>
        <dbReference type="EMBL" id="QDV28670.1"/>
    </source>
</evidence>
<evidence type="ECO:0000256" key="1">
    <source>
        <dbReference type="ARBA" id="ARBA00004832"/>
    </source>
</evidence>
<evidence type="ECO:0000256" key="4">
    <source>
        <dbReference type="ARBA" id="ARBA00022679"/>
    </source>
</evidence>
<evidence type="ECO:0000313" key="11">
    <source>
        <dbReference type="Proteomes" id="UP000315349"/>
    </source>
</evidence>
<dbReference type="GO" id="GO:0004343">
    <property type="term" value="F:glucosamine 6-phosphate N-acetyltransferase activity"/>
    <property type="evidence" value="ECO:0007669"/>
    <property type="project" value="UniProtKB-EC"/>
</dbReference>
<dbReference type="InterPro" id="IPR039143">
    <property type="entry name" value="GNPNAT1-like"/>
</dbReference>
<sequence length="173" mass="19064">MPLKPDQTSSCGLSTNEKDCMTVTPPPGLVVRLMDARDLQRGFLVTLSALKPTELSHEAAVSVFQRRLRSKVHTYVALLDDQVIGTASLMIEPKFLHGGSAVGHIEDVAVRQSEQHHGIGLALMKHLFEVCQQAGCYKVILDCAPDVAPFYEKLGFHQWALGYRVDLQIQPTA</sequence>
<dbReference type="Proteomes" id="UP000315349">
    <property type="component" value="Chromosome"/>
</dbReference>
<evidence type="ECO:0000256" key="3">
    <source>
        <dbReference type="ARBA" id="ARBA00012703"/>
    </source>
</evidence>
<evidence type="ECO:0000256" key="7">
    <source>
        <dbReference type="ARBA" id="ARBA00030832"/>
    </source>
</evidence>
<name>A0A518GJD8_9PLAN</name>